<dbReference type="Proteomes" id="UP001279734">
    <property type="component" value="Unassembled WGS sequence"/>
</dbReference>
<dbReference type="GO" id="GO:0043531">
    <property type="term" value="F:ADP binding"/>
    <property type="evidence" value="ECO:0007669"/>
    <property type="project" value="TreeGrafter"/>
</dbReference>
<dbReference type="PANTHER" id="PTHR48082">
    <property type="entry name" value="ATP SYNTHASE SUBUNIT ALPHA, MITOCHONDRIAL"/>
    <property type="match status" value="1"/>
</dbReference>
<dbReference type="Gene3D" id="1.20.150.20">
    <property type="entry name" value="ATP synthase alpha/beta chain, C-terminal domain"/>
    <property type="match status" value="1"/>
</dbReference>
<sequence length="212" mass="23002">MFRLYSHQCDLHIEGQICPKQLFYRGIRPTINVGLSAGWRLVRARLKAMKQVRGSSKPELAQYREVAALAQFGSDLDAATRALLNRGISAANMATSALFEREDSFVTSGIKGSGLKGVPLRERQSIGILSTLEPIGLEAIDSRGTAYVTKSRIKGEGRKSGDSLWDFSGALFPIVGISGYHLFQLMPIDSIGTESSTLSGYSRKGKGSRGMS</sequence>
<feature type="domain" description="ATP synthase alpha subunit C-terminal" evidence="1">
    <location>
        <begin position="46"/>
        <end position="88"/>
    </location>
</feature>
<name>A0AAD3SLY0_NEPGR</name>
<protein>
    <recommendedName>
        <fullName evidence="1">ATP synthase alpha subunit C-terminal domain-containing protein</fullName>
    </recommendedName>
</protein>
<dbReference type="GO" id="GO:0005524">
    <property type="term" value="F:ATP binding"/>
    <property type="evidence" value="ECO:0007669"/>
    <property type="project" value="TreeGrafter"/>
</dbReference>
<comment type="caution">
    <text evidence="2">The sequence shown here is derived from an EMBL/GenBank/DDBJ whole genome shotgun (WGS) entry which is preliminary data.</text>
</comment>
<organism evidence="2 3">
    <name type="scientific">Nepenthes gracilis</name>
    <name type="common">Slender pitcher plant</name>
    <dbReference type="NCBI Taxonomy" id="150966"/>
    <lineage>
        <taxon>Eukaryota</taxon>
        <taxon>Viridiplantae</taxon>
        <taxon>Streptophyta</taxon>
        <taxon>Embryophyta</taxon>
        <taxon>Tracheophyta</taxon>
        <taxon>Spermatophyta</taxon>
        <taxon>Magnoliopsida</taxon>
        <taxon>eudicotyledons</taxon>
        <taxon>Gunneridae</taxon>
        <taxon>Pentapetalae</taxon>
        <taxon>Caryophyllales</taxon>
        <taxon>Nepenthaceae</taxon>
        <taxon>Nepenthes</taxon>
    </lineage>
</organism>
<dbReference type="InterPro" id="IPR000793">
    <property type="entry name" value="ATP_synth_asu_C"/>
</dbReference>
<gene>
    <name evidence="2" type="ORF">Nepgr_014946</name>
</gene>
<dbReference type="PANTHER" id="PTHR48082:SF2">
    <property type="entry name" value="ATP SYNTHASE SUBUNIT ALPHA, MITOCHONDRIAL"/>
    <property type="match status" value="1"/>
</dbReference>
<evidence type="ECO:0000313" key="2">
    <source>
        <dbReference type="EMBL" id="GMH13105.1"/>
    </source>
</evidence>
<dbReference type="Pfam" id="PF00306">
    <property type="entry name" value="ATP-synt_ab_C"/>
    <property type="match status" value="1"/>
</dbReference>
<dbReference type="InterPro" id="IPR005294">
    <property type="entry name" value="ATP_synth_F1_asu"/>
</dbReference>
<keyword evidence="3" id="KW-1185">Reference proteome</keyword>
<dbReference type="GO" id="GO:0046933">
    <property type="term" value="F:proton-transporting ATP synthase activity, rotational mechanism"/>
    <property type="evidence" value="ECO:0007669"/>
    <property type="project" value="InterPro"/>
</dbReference>
<accession>A0AAD3SLY0</accession>
<proteinExistence type="predicted"/>
<dbReference type="AlphaFoldDB" id="A0AAD3SLY0"/>
<evidence type="ECO:0000259" key="1">
    <source>
        <dbReference type="Pfam" id="PF00306"/>
    </source>
</evidence>
<dbReference type="InterPro" id="IPR038376">
    <property type="entry name" value="ATP_synth_asu_C_sf"/>
</dbReference>
<dbReference type="GO" id="GO:0045259">
    <property type="term" value="C:proton-transporting ATP synthase complex"/>
    <property type="evidence" value="ECO:0007669"/>
    <property type="project" value="InterPro"/>
</dbReference>
<reference evidence="2" key="1">
    <citation type="submission" date="2023-05" db="EMBL/GenBank/DDBJ databases">
        <title>Nepenthes gracilis genome sequencing.</title>
        <authorList>
            <person name="Fukushima K."/>
        </authorList>
    </citation>
    <scope>NUCLEOTIDE SEQUENCE</scope>
    <source>
        <strain evidence="2">SING2019-196</strain>
    </source>
</reference>
<evidence type="ECO:0000313" key="3">
    <source>
        <dbReference type="Proteomes" id="UP001279734"/>
    </source>
</evidence>
<dbReference type="SUPFAM" id="SSF47917">
    <property type="entry name" value="C-terminal domain of alpha and beta subunits of F1 ATP synthase"/>
    <property type="match status" value="1"/>
</dbReference>
<dbReference type="EMBL" id="BSYO01000012">
    <property type="protein sequence ID" value="GMH13105.1"/>
    <property type="molecule type" value="Genomic_DNA"/>
</dbReference>